<reference evidence="1 2" key="1">
    <citation type="submission" date="2018-09" db="EMBL/GenBank/DDBJ databases">
        <title>Characterization of the phylogenetic diversity of five novel species belonging to the genus Bifidobacterium.</title>
        <authorList>
            <person name="Lugli G.A."/>
            <person name="Duranti S."/>
            <person name="Milani C."/>
        </authorList>
    </citation>
    <scope>NUCLEOTIDE SEQUENCE [LARGE SCALE GENOMIC DNA]</scope>
    <source>
        <strain evidence="1 2">2034B</strain>
    </source>
</reference>
<dbReference type="RefSeq" id="WP_125979246.1">
    <property type="nucleotide sequence ID" value="NZ_QXGL01000001.1"/>
</dbReference>
<name>A0A430FM15_9BIFI</name>
<evidence type="ECO:0000313" key="1">
    <source>
        <dbReference type="EMBL" id="RSX53944.1"/>
    </source>
</evidence>
<dbReference type="OrthoDB" id="3235157at2"/>
<proteinExistence type="predicted"/>
<dbReference type="Proteomes" id="UP000287533">
    <property type="component" value="Unassembled WGS sequence"/>
</dbReference>
<evidence type="ECO:0000313" key="2">
    <source>
        <dbReference type="Proteomes" id="UP000287533"/>
    </source>
</evidence>
<dbReference type="AlphaFoldDB" id="A0A430FM15"/>
<protein>
    <submittedName>
        <fullName evidence="1">Uncharacterized protein</fullName>
    </submittedName>
</protein>
<organism evidence="1 2">
    <name type="scientific">Bifidobacterium goeldii</name>
    <dbReference type="NCBI Taxonomy" id="2306975"/>
    <lineage>
        <taxon>Bacteria</taxon>
        <taxon>Bacillati</taxon>
        <taxon>Actinomycetota</taxon>
        <taxon>Actinomycetes</taxon>
        <taxon>Bifidobacteriales</taxon>
        <taxon>Bifidobacteriaceae</taxon>
        <taxon>Bifidobacterium</taxon>
    </lineage>
</organism>
<keyword evidence="2" id="KW-1185">Reference proteome</keyword>
<gene>
    <name evidence="1" type="ORF">D2E25_0250</name>
</gene>
<accession>A0A430FM15</accession>
<comment type="caution">
    <text evidence="1">The sequence shown here is derived from an EMBL/GenBank/DDBJ whole genome shotgun (WGS) entry which is preliminary data.</text>
</comment>
<sequence>MAKQVRFVSQPTVIDGQSVSELAVFDADGNPVDLAGSSGGTITSVKATGLAAGATPTATLADGVLTLGIPAGAKGDPGAAGAPGKAGTNGTNGAAGVGVKSLALTADASGKITGGTLTLTNNTTSPVTVTTATA</sequence>
<dbReference type="EMBL" id="QXGL01000001">
    <property type="protein sequence ID" value="RSX53944.1"/>
    <property type="molecule type" value="Genomic_DNA"/>
</dbReference>